<comment type="caution">
    <text evidence="2">The sequence shown here is derived from an EMBL/GenBank/DDBJ whole genome shotgun (WGS) entry which is preliminary data.</text>
</comment>
<keyword evidence="3" id="KW-1185">Reference proteome</keyword>
<sequence>MVACSMRMTPYQRTVRMISTLHSMKTKQLSAVRHRQQQHHTQQQLKLETSKLR</sequence>
<dbReference type="EMBL" id="JAIWYP010000007">
    <property type="protein sequence ID" value="KAH3800720.1"/>
    <property type="molecule type" value="Genomic_DNA"/>
</dbReference>
<dbReference type="Proteomes" id="UP000828390">
    <property type="component" value="Unassembled WGS sequence"/>
</dbReference>
<name>A0A9D4J6W9_DREPO</name>
<gene>
    <name evidence="2" type="ORF">DPMN_154360</name>
</gene>
<evidence type="ECO:0000313" key="3">
    <source>
        <dbReference type="Proteomes" id="UP000828390"/>
    </source>
</evidence>
<evidence type="ECO:0000313" key="2">
    <source>
        <dbReference type="EMBL" id="KAH3800720.1"/>
    </source>
</evidence>
<proteinExistence type="predicted"/>
<organism evidence="2 3">
    <name type="scientific">Dreissena polymorpha</name>
    <name type="common">Zebra mussel</name>
    <name type="synonym">Mytilus polymorpha</name>
    <dbReference type="NCBI Taxonomy" id="45954"/>
    <lineage>
        <taxon>Eukaryota</taxon>
        <taxon>Metazoa</taxon>
        <taxon>Spiralia</taxon>
        <taxon>Lophotrochozoa</taxon>
        <taxon>Mollusca</taxon>
        <taxon>Bivalvia</taxon>
        <taxon>Autobranchia</taxon>
        <taxon>Heteroconchia</taxon>
        <taxon>Euheterodonta</taxon>
        <taxon>Imparidentia</taxon>
        <taxon>Neoheterodontei</taxon>
        <taxon>Myida</taxon>
        <taxon>Dreissenoidea</taxon>
        <taxon>Dreissenidae</taxon>
        <taxon>Dreissena</taxon>
    </lineage>
</organism>
<dbReference type="AlphaFoldDB" id="A0A9D4J6W9"/>
<reference evidence="2" key="2">
    <citation type="submission" date="2020-11" db="EMBL/GenBank/DDBJ databases">
        <authorList>
            <person name="McCartney M.A."/>
            <person name="Auch B."/>
            <person name="Kono T."/>
            <person name="Mallez S."/>
            <person name="Becker A."/>
            <person name="Gohl D.M."/>
            <person name="Silverstein K.A.T."/>
            <person name="Koren S."/>
            <person name="Bechman K.B."/>
            <person name="Herman A."/>
            <person name="Abrahante J.E."/>
            <person name="Garbe J."/>
        </authorList>
    </citation>
    <scope>NUCLEOTIDE SEQUENCE</scope>
    <source>
        <strain evidence="2">Duluth1</strain>
        <tissue evidence="2">Whole animal</tissue>
    </source>
</reference>
<protein>
    <submittedName>
        <fullName evidence="2">Uncharacterized protein</fullName>
    </submittedName>
</protein>
<evidence type="ECO:0000256" key="1">
    <source>
        <dbReference type="SAM" id="MobiDB-lite"/>
    </source>
</evidence>
<reference evidence="2" key="1">
    <citation type="journal article" date="2019" name="bioRxiv">
        <title>The Genome of the Zebra Mussel, Dreissena polymorpha: A Resource for Invasive Species Research.</title>
        <authorList>
            <person name="McCartney M.A."/>
            <person name="Auch B."/>
            <person name="Kono T."/>
            <person name="Mallez S."/>
            <person name="Zhang Y."/>
            <person name="Obille A."/>
            <person name="Becker A."/>
            <person name="Abrahante J.E."/>
            <person name="Garbe J."/>
            <person name="Badalamenti J.P."/>
            <person name="Herman A."/>
            <person name="Mangelson H."/>
            <person name="Liachko I."/>
            <person name="Sullivan S."/>
            <person name="Sone E.D."/>
            <person name="Koren S."/>
            <person name="Silverstein K.A.T."/>
            <person name="Beckman K.B."/>
            <person name="Gohl D.M."/>
        </authorList>
    </citation>
    <scope>NUCLEOTIDE SEQUENCE</scope>
    <source>
        <strain evidence="2">Duluth1</strain>
        <tissue evidence="2">Whole animal</tissue>
    </source>
</reference>
<accession>A0A9D4J6W9</accession>
<feature type="region of interest" description="Disordered" evidence="1">
    <location>
        <begin position="32"/>
        <end position="53"/>
    </location>
</feature>